<keyword evidence="2" id="KW-1185">Reference proteome</keyword>
<reference evidence="1 2" key="1">
    <citation type="submission" date="2024-02" db="EMBL/GenBank/DDBJ databases">
        <title>Deinococcus xinjiangensis NBRC 107630.</title>
        <authorList>
            <person name="Ichikawa N."/>
            <person name="Katano-Makiyama Y."/>
            <person name="Hidaka K."/>
        </authorList>
    </citation>
    <scope>NUCLEOTIDE SEQUENCE [LARGE SCALE GENOMIC DNA]</scope>
    <source>
        <strain evidence="1 2">NBRC 107630</strain>
    </source>
</reference>
<protein>
    <submittedName>
        <fullName evidence="1">Uncharacterized protein</fullName>
    </submittedName>
</protein>
<name>A0ABP9V9T1_9DEIO</name>
<evidence type="ECO:0000313" key="2">
    <source>
        <dbReference type="Proteomes" id="UP001458946"/>
    </source>
</evidence>
<comment type="caution">
    <text evidence="1">The sequence shown here is derived from an EMBL/GenBank/DDBJ whole genome shotgun (WGS) entry which is preliminary data.</text>
</comment>
<dbReference type="EMBL" id="BAABRN010000003">
    <property type="protein sequence ID" value="GAA5500763.1"/>
    <property type="molecule type" value="Genomic_DNA"/>
</dbReference>
<organism evidence="1 2">
    <name type="scientific">Deinococcus xinjiangensis</name>
    <dbReference type="NCBI Taxonomy" id="457454"/>
    <lineage>
        <taxon>Bacteria</taxon>
        <taxon>Thermotogati</taxon>
        <taxon>Deinococcota</taxon>
        <taxon>Deinococci</taxon>
        <taxon>Deinococcales</taxon>
        <taxon>Deinococcaceae</taxon>
        <taxon>Deinococcus</taxon>
    </lineage>
</organism>
<sequence>MLTPSLRVRLIRIALHSITQAAKGAACYCIPRRGVFFASHSPTELFKSVRVSSLSFSDWAAFRLTRQLLALKLLILVGLTLPAAQAHSTLNAGNVLVEWHTDTNEVLQVAGDSTLALSLQVAGKPLEAAQCRCTLLLYQGSVSPRTRPSVLPLQPTPHGFQAVITVKQAGPYSLVLDGKPVHMGDFAPFRTTFQLLATQDIYNLPQK</sequence>
<accession>A0ABP9V9T1</accession>
<dbReference type="Proteomes" id="UP001458946">
    <property type="component" value="Unassembled WGS sequence"/>
</dbReference>
<evidence type="ECO:0000313" key="1">
    <source>
        <dbReference type="EMBL" id="GAA5500763.1"/>
    </source>
</evidence>
<gene>
    <name evidence="1" type="ORF">Dxin01_00488</name>
</gene>
<proteinExistence type="predicted"/>